<feature type="domain" description="G" evidence="2">
    <location>
        <begin position="33"/>
        <end position="190"/>
    </location>
</feature>
<proteinExistence type="predicted"/>
<evidence type="ECO:0000259" key="2">
    <source>
        <dbReference type="Pfam" id="PF01926"/>
    </source>
</evidence>
<dbReference type="RefSeq" id="XP_031559495.1">
    <property type="nucleotide sequence ID" value="XM_031703635.1"/>
</dbReference>
<dbReference type="AlphaFoldDB" id="A0A6P8I3X2"/>
<keyword evidence="1" id="KW-0812">Transmembrane</keyword>
<dbReference type="PANTHER" id="PTHR14241:SF32">
    <property type="entry name" value="VWFA DOMAIN-CONTAINING PROTEIN-RELATED"/>
    <property type="match status" value="1"/>
</dbReference>
<dbReference type="GeneID" id="116295728"/>
<organism evidence="3 4">
    <name type="scientific">Actinia tenebrosa</name>
    <name type="common">Australian red waratah sea anemone</name>
    <dbReference type="NCBI Taxonomy" id="6105"/>
    <lineage>
        <taxon>Eukaryota</taxon>
        <taxon>Metazoa</taxon>
        <taxon>Cnidaria</taxon>
        <taxon>Anthozoa</taxon>
        <taxon>Hexacorallia</taxon>
        <taxon>Actiniaria</taxon>
        <taxon>Actiniidae</taxon>
        <taxon>Actinia</taxon>
    </lineage>
</organism>
<keyword evidence="3" id="KW-1185">Reference proteome</keyword>
<dbReference type="Gene3D" id="3.40.50.300">
    <property type="entry name" value="P-loop containing nucleotide triphosphate hydrolases"/>
    <property type="match status" value="1"/>
</dbReference>
<dbReference type="FunCoup" id="A0A6P8I3X2">
    <property type="interactions" value="19"/>
</dbReference>
<dbReference type="CDD" id="cd00882">
    <property type="entry name" value="Ras_like_GTPase"/>
    <property type="match status" value="1"/>
</dbReference>
<sequence length="331" mass="38116">MDDNLRLSTKLVEEVTNIKPLTSKSLDISEFRLLLIGQVGSGKSSFFNTINSIFRGYVTSHAITGHNAAHSVTTMFRTYDITSTPYGKPFKWKICDTAGLQEKDGLTVAELLYLVDGNIPNRFKFNPYERITPDSPGFIESPSYSQRAHCVAIVMDSSTVDNLTEEMWQKYQMLQDALNARRIPLVVLFTKIDLACTQTRENLLHVFHSQRIQNKVRMISKNLRSLPTNKIFPIKNYEWETELNPHVNSLSLLALRQMLRFAQNYVEEKSDQIYEMGTLWSRRTAHEWVLILIVFLTAFFLFVYFTLGEFMFVSIDSGEAFTNSEEAEFLI</sequence>
<dbReference type="OrthoDB" id="25620at2759"/>
<dbReference type="GO" id="GO:0005525">
    <property type="term" value="F:GTP binding"/>
    <property type="evidence" value="ECO:0007669"/>
    <property type="project" value="InterPro"/>
</dbReference>
<evidence type="ECO:0000313" key="3">
    <source>
        <dbReference type="Proteomes" id="UP000515163"/>
    </source>
</evidence>
<keyword evidence="1" id="KW-0472">Membrane</keyword>
<dbReference type="SUPFAM" id="SSF52540">
    <property type="entry name" value="P-loop containing nucleoside triphosphate hydrolases"/>
    <property type="match status" value="1"/>
</dbReference>
<name>A0A6P8I3X2_ACTTE</name>
<dbReference type="Pfam" id="PF01926">
    <property type="entry name" value="MMR_HSR1"/>
    <property type="match status" value="1"/>
</dbReference>
<dbReference type="InterPro" id="IPR027417">
    <property type="entry name" value="P-loop_NTPase"/>
</dbReference>
<dbReference type="InterPro" id="IPR006073">
    <property type="entry name" value="GTP-bd"/>
</dbReference>
<dbReference type="PANTHER" id="PTHR14241">
    <property type="entry name" value="INTERFERON-INDUCED PROTEIN 44"/>
    <property type="match status" value="1"/>
</dbReference>
<reference evidence="4" key="1">
    <citation type="submission" date="2025-08" db="UniProtKB">
        <authorList>
            <consortium name="RefSeq"/>
        </authorList>
    </citation>
    <scope>IDENTIFICATION</scope>
    <source>
        <tissue evidence="4">Tentacle</tissue>
    </source>
</reference>
<feature type="transmembrane region" description="Helical" evidence="1">
    <location>
        <begin position="288"/>
        <end position="307"/>
    </location>
</feature>
<dbReference type="KEGG" id="aten:116295728"/>
<dbReference type="InParanoid" id="A0A6P8I3X2"/>
<evidence type="ECO:0000313" key="4">
    <source>
        <dbReference type="RefSeq" id="XP_031559495.1"/>
    </source>
</evidence>
<protein>
    <submittedName>
        <fullName evidence="4">Interferon-induced protein 44-like</fullName>
    </submittedName>
</protein>
<gene>
    <name evidence="4" type="primary">LOC116295728</name>
</gene>
<keyword evidence="1" id="KW-1133">Transmembrane helix</keyword>
<evidence type="ECO:0000256" key="1">
    <source>
        <dbReference type="SAM" id="Phobius"/>
    </source>
</evidence>
<accession>A0A6P8I3X2</accession>
<dbReference type="Proteomes" id="UP000515163">
    <property type="component" value="Unplaced"/>
</dbReference>